<dbReference type="PANTHER" id="PTHR43592">
    <property type="entry name" value="CAAX AMINO TERMINAL PROTEASE"/>
    <property type="match status" value="1"/>
</dbReference>
<evidence type="ECO:0000313" key="4">
    <source>
        <dbReference type="Proteomes" id="UP000886808"/>
    </source>
</evidence>
<dbReference type="Proteomes" id="UP000886808">
    <property type="component" value="Unassembled WGS sequence"/>
</dbReference>
<comment type="caution">
    <text evidence="3">The sequence shown here is derived from an EMBL/GenBank/DDBJ whole genome shotgun (WGS) entry which is preliminary data.</text>
</comment>
<proteinExistence type="predicted"/>
<dbReference type="AlphaFoldDB" id="A0A9D1PI48"/>
<feature type="domain" description="CAAX prenyl protease 2/Lysostaphin resistance protein A-like" evidence="2">
    <location>
        <begin position="141"/>
        <end position="223"/>
    </location>
</feature>
<dbReference type="GO" id="GO:0004175">
    <property type="term" value="F:endopeptidase activity"/>
    <property type="evidence" value="ECO:0007669"/>
    <property type="project" value="UniProtKB-ARBA"/>
</dbReference>
<reference evidence="3" key="1">
    <citation type="journal article" date="2021" name="PeerJ">
        <title>Extensive microbial diversity within the chicken gut microbiome revealed by metagenomics and culture.</title>
        <authorList>
            <person name="Gilroy R."/>
            <person name="Ravi A."/>
            <person name="Getino M."/>
            <person name="Pursley I."/>
            <person name="Horton D.L."/>
            <person name="Alikhan N.F."/>
            <person name="Baker D."/>
            <person name="Gharbi K."/>
            <person name="Hall N."/>
            <person name="Watson M."/>
            <person name="Adriaenssens E.M."/>
            <person name="Foster-Nyarko E."/>
            <person name="Jarju S."/>
            <person name="Secka A."/>
            <person name="Antonio M."/>
            <person name="Oren A."/>
            <person name="Chaudhuri R.R."/>
            <person name="La Ragione R."/>
            <person name="Hildebrand F."/>
            <person name="Pallen M.J."/>
        </authorList>
    </citation>
    <scope>NUCLEOTIDE SEQUENCE</scope>
    <source>
        <strain evidence="3">CHK193-4272</strain>
    </source>
</reference>
<feature type="transmembrane region" description="Helical" evidence="1">
    <location>
        <begin position="12"/>
        <end position="42"/>
    </location>
</feature>
<feature type="transmembrane region" description="Helical" evidence="1">
    <location>
        <begin position="240"/>
        <end position="261"/>
    </location>
</feature>
<dbReference type="GO" id="GO:0080120">
    <property type="term" value="P:CAAX-box protein maturation"/>
    <property type="evidence" value="ECO:0007669"/>
    <property type="project" value="UniProtKB-ARBA"/>
</dbReference>
<accession>A0A9D1PI48</accession>
<keyword evidence="3" id="KW-0378">Hydrolase</keyword>
<feature type="transmembrane region" description="Helical" evidence="1">
    <location>
        <begin position="54"/>
        <end position="73"/>
    </location>
</feature>
<reference evidence="3" key="2">
    <citation type="submission" date="2021-04" db="EMBL/GenBank/DDBJ databases">
        <authorList>
            <person name="Gilroy R."/>
        </authorList>
    </citation>
    <scope>NUCLEOTIDE SEQUENCE</scope>
    <source>
        <strain evidence="3">CHK193-4272</strain>
    </source>
</reference>
<keyword evidence="1" id="KW-0812">Transmembrane</keyword>
<sequence>MIYNSRKSDFEIIGWALVASQLTMFFLSLFLSLIASQLLYIFSPLERTWNLIEGYIVMFSAIGGAIPMLIVGVKNNSFINILEKREKAWPVQVAFIFFAIMGLQMLTNIAMTPVINFLESSTGVSFTEANAVATSHSVSSSMMLYSIIIAPIIEELLYRGVLLRTLERYGKWFAIIISALVFGLMHGNAVQFPVAFVIGLLFGYLTLKYSIGLSITLHILNNLSVEIIGRISAFSENMGVLINFSVLIAGIITIFLMIMSAGKPVLKDIKQNRTAKGVYSSFFTCKPVIAVFIYMIALTISSVLI</sequence>
<keyword evidence="1" id="KW-1133">Transmembrane helix</keyword>
<evidence type="ECO:0000259" key="2">
    <source>
        <dbReference type="Pfam" id="PF02517"/>
    </source>
</evidence>
<dbReference type="InterPro" id="IPR003675">
    <property type="entry name" value="Rce1/LyrA-like_dom"/>
</dbReference>
<name>A0A9D1PI48_9FIRM</name>
<dbReference type="PANTHER" id="PTHR43592:SF15">
    <property type="entry name" value="CAAX AMINO TERMINAL PROTEASE FAMILY PROTEIN"/>
    <property type="match status" value="1"/>
</dbReference>
<dbReference type="Pfam" id="PF02517">
    <property type="entry name" value="Rce1-like"/>
    <property type="match status" value="1"/>
</dbReference>
<keyword evidence="1" id="KW-0472">Membrane</keyword>
<protein>
    <submittedName>
        <fullName evidence="3">CPBP family intramembrane metalloprotease</fullName>
    </submittedName>
</protein>
<keyword evidence="3" id="KW-0482">Metalloprotease</keyword>
<dbReference type="GO" id="GO:0008237">
    <property type="term" value="F:metallopeptidase activity"/>
    <property type="evidence" value="ECO:0007669"/>
    <property type="project" value="UniProtKB-KW"/>
</dbReference>
<evidence type="ECO:0000256" key="1">
    <source>
        <dbReference type="SAM" id="Phobius"/>
    </source>
</evidence>
<feature type="transmembrane region" description="Helical" evidence="1">
    <location>
        <begin position="169"/>
        <end position="189"/>
    </location>
</feature>
<organism evidence="3 4">
    <name type="scientific">Candidatus Butyricicoccus avistercoris</name>
    <dbReference type="NCBI Taxonomy" id="2838518"/>
    <lineage>
        <taxon>Bacteria</taxon>
        <taxon>Bacillati</taxon>
        <taxon>Bacillota</taxon>
        <taxon>Clostridia</taxon>
        <taxon>Eubacteriales</taxon>
        <taxon>Butyricicoccaceae</taxon>
        <taxon>Butyricicoccus</taxon>
    </lineage>
</organism>
<dbReference type="EMBL" id="DXIE01000035">
    <property type="protein sequence ID" value="HIV62417.1"/>
    <property type="molecule type" value="Genomic_DNA"/>
</dbReference>
<feature type="transmembrane region" description="Helical" evidence="1">
    <location>
        <begin position="281"/>
        <end position="304"/>
    </location>
</feature>
<evidence type="ECO:0000313" key="3">
    <source>
        <dbReference type="EMBL" id="HIV62417.1"/>
    </source>
</evidence>
<keyword evidence="3" id="KW-0645">Protease</keyword>
<feature type="transmembrane region" description="Helical" evidence="1">
    <location>
        <begin position="93"/>
        <end position="118"/>
    </location>
</feature>
<feature type="transmembrane region" description="Helical" evidence="1">
    <location>
        <begin position="138"/>
        <end position="157"/>
    </location>
</feature>
<feature type="transmembrane region" description="Helical" evidence="1">
    <location>
        <begin position="195"/>
        <end position="220"/>
    </location>
</feature>
<gene>
    <name evidence="3" type="ORF">H9746_06220</name>
</gene>